<organism evidence="1 2">
    <name type="scientific">Smittium simulii</name>
    <dbReference type="NCBI Taxonomy" id="133385"/>
    <lineage>
        <taxon>Eukaryota</taxon>
        <taxon>Fungi</taxon>
        <taxon>Fungi incertae sedis</taxon>
        <taxon>Zoopagomycota</taxon>
        <taxon>Kickxellomycotina</taxon>
        <taxon>Harpellomycetes</taxon>
        <taxon>Harpellales</taxon>
        <taxon>Legeriomycetaceae</taxon>
        <taxon>Smittium</taxon>
    </lineage>
</organism>
<dbReference type="AlphaFoldDB" id="A0A2T9Y0W8"/>
<name>A0A2T9Y0W8_9FUNG</name>
<feature type="non-terminal residue" evidence="1">
    <location>
        <position position="1"/>
    </location>
</feature>
<dbReference type="Proteomes" id="UP000245383">
    <property type="component" value="Unassembled WGS sequence"/>
</dbReference>
<gene>
    <name evidence="1" type="ORF">BB561_006853</name>
</gene>
<sequence length="164" mass="18061">CSNTASPKIFAQSSYTPHGDINELSDKSQNFINNDITSDFVNLSLETKVDFDCIKITKNIESKSIPIIIIQDDQHIHSKTNDVGSQVSQIQFDDDDLDLNSSKSSISDQALSIEKVEPLYLDGIGDVNVLQTKPALALSFTKNDNNKKDTTTAVKQKLTGLENI</sequence>
<evidence type="ECO:0000313" key="2">
    <source>
        <dbReference type="Proteomes" id="UP000245383"/>
    </source>
</evidence>
<evidence type="ECO:0000313" key="1">
    <source>
        <dbReference type="EMBL" id="PVU85970.1"/>
    </source>
</evidence>
<dbReference type="OrthoDB" id="10666554at2759"/>
<dbReference type="EMBL" id="MBFR01000757">
    <property type="protein sequence ID" value="PVU85970.1"/>
    <property type="molecule type" value="Genomic_DNA"/>
</dbReference>
<protein>
    <submittedName>
        <fullName evidence="1">Uncharacterized protein</fullName>
    </submittedName>
</protein>
<keyword evidence="2" id="KW-1185">Reference proteome</keyword>
<proteinExistence type="predicted"/>
<comment type="caution">
    <text evidence="1">The sequence shown here is derived from an EMBL/GenBank/DDBJ whole genome shotgun (WGS) entry which is preliminary data.</text>
</comment>
<accession>A0A2T9Y0W8</accession>
<reference evidence="1 2" key="1">
    <citation type="journal article" date="2018" name="MBio">
        <title>Comparative Genomics Reveals the Core Gene Toolbox for the Fungus-Insect Symbiosis.</title>
        <authorList>
            <person name="Wang Y."/>
            <person name="Stata M."/>
            <person name="Wang W."/>
            <person name="Stajich J.E."/>
            <person name="White M.M."/>
            <person name="Moncalvo J.M."/>
        </authorList>
    </citation>
    <scope>NUCLEOTIDE SEQUENCE [LARGE SCALE GENOMIC DNA]</scope>
    <source>
        <strain evidence="1 2">SWE-8-4</strain>
    </source>
</reference>